<reference evidence="2 3" key="1">
    <citation type="submission" date="2020-08" db="EMBL/GenBank/DDBJ databases">
        <title>Genomic Encyclopedia of Type Strains, Phase III (KMG-III): the genomes of soil and plant-associated and newly described type strains.</title>
        <authorList>
            <person name="Whitman W."/>
        </authorList>
    </citation>
    <scope>NUCLEOTIDE SEQUENCE [LARGE SCALE GENOMIC DNA]</scope>
    <source>
        <strain evidence="2 3">CECT 7015</strain>
    </source>
</reference>
<dbReference type="Proteomes" id="UP000554520">
    <property type="component" value="Unassembled WGS sequence"/>
</dbReference>
<keyword evidence="3" id="KW-1185">Reference proteome</keyword>
<dbReference type="RefSeq" id="WP_183664162.1">
    <property type="nucleotide sequence ID" value="NZ_JACHXN010000019.1"/>
</dbReference>
<gene>
    <name evidence="2" type="ORF">FHS21_004840</name>
</gene>
<dbReference type="EMBL" id="JACHXN010000019">
    <property type="protein sequence ID" value="MBB3148393.1"/>
    <property type="molecule type" value="Genomic_DNA"/>
</dbReference>
<evidence type="ECO:0000313" key="2">
    <source>
        <dbReference type="EMBL" id="MBB3148393.1"/>
    </source>
</evidence>
<organism evidence="2 3">
    <name type="scientific">Phyllobacterium trifolii</name>
    <dbReference type="NCBI Taxonomy" id="300193"/>
    <lineage>
        <taxon>Bacteria</taxon>
        <taxon>Pseudomonadati</taxon>
        <taxon>Pseudomonadota</taxon>
        <taxon>Alphaproteobacteria</taxon>
        <taxon>Hyphomicrobiales</taxon>
        <taxon>Phyllobacteriaceae</taxon>
        <taxon>Phyllobacterium</taxon>
    </lineage>
</organism>
<sequence>MAEADQDDDAASALRRSLAEMADEDDVRREGAARTPRGYQALGGDRAARDLAHRIA</sequence>
<feature type="compositionally biased region" description="Basic and acidic residues" evidence="1">
    <location>
        <begin position="46"/>
        <end position="56"/>
    </location>
</feature>
<accession>A0A839UF16</accession>
<protein>
    <submittedName>
        <fullName evidence="2">Uncharacterized protein</fullName>
    </submittedName>
</protein>
<name>A0A839UF16_9HYPH</name>
<evidence type="ECO:0000313" key="3">
    <source>
        <dbReference type="Proteomes" id="UP000554520"/>
    </source>
</evidence>
<proteinExistence type="predicted"/>
<dbReference type="AlphaFoldDB" id="A0A839UF16"/>
<evidence type="ECO:0000256" key="1">
    <source>
        <dbReference type="SAM" id="MobiDB-lite"/>
    </source>
</evidence>
<comment type="caution">
    <text evidence="2">The sequence shown here is derived from an EMBL/GenBank/DDBJ whole genome shotgun (WGS) entry which is preliminary data.</text>
</comment>
<feature type="compositionally biased region" description="Acidic residues" evidence="1">
    <location>
        <begin position="1"/>
        <end position="10"/>
    </location>
</feature>
<feature type="region of interest" description="Disordered" evidence="1">
    <location>
        <begin position="1"/>
        <end position="56"/>
    </location>
</feature>
<feature type="compositionally biased region" description="Low complexity" evidence="1">
    <location>
        <begin position="11"/>
        <end position="20"/>
    </location>
</feature>